<protein>
    <submittedName>
        <fullName evidence="1">Uncharacterized protein</fullName>
    </submittedName>
</protein>
<evidence type="ECO:0000313" key="1">
    <source>
        <dbReference type="EMBL" id="QKE28942.1"/>
    </source>
</evidence>
<dbReference type="KEGG" id="paco:AACT_1791"/>
<dbReference type="RefSeq" id="WP_172126505.1">
    <property type="nucleotide sequence ID" value="NZ_CP042652.1"/>
</dbReference>
<gene>
    <name evidence="1" type="ORF">AACT_1791</name>
</gene>
<evidence type="ECO:0000313" key="2">
    <source>
        <dbReference type="Proteomes" id="UP000503483"/>
    </source>
</evidence>
<reference evidence="1 2" key="1">
    <citation type="submission" date="2019-08" db="EMBL/GenBank/DDBJ databases">
        <title>Complete genome sequence of Arcobacter acticola.</title>
        <authorList>
            <person name="Miller W."/>
        </authorList>
    </citation>
    <scope>NUCLEOTIDE SEQUENCE [LARGE SCALE GENOMIC DNA]</scope>
    <source>
        <strain evidence="1 2">KCTC 52212</strain>
    </source>
</reference>
<dbReference type="Proteomes" id="UP000503483">
    <property type="component" value="Chromosome"/>
</dbReference>
<proteinExistence type="predicted"/>
<accession>A0A6M8EG14</accession>
<sequence>MNIEKEIEKIFDSLKKVAFYVGHGKYNDYMSTEEVQKIKAKLEKILEIEKEYLESTNAEEKNLIYKRLSIFQTFSIKDFINYQI</sequence>
<name>A0A6M8EG14_9BACT</name>
<organism evidence="1 2">
    <name type="scientific">Arcobacter acticola</name>
    <dbReference type="NCBI Taxonomy" id="1849015"/>
    <lineage>
        <taxon>Bacteria</taxon>
        <taxon>Pseudomonadati</taxon>
        <taxon>Campylobacterota</taxon>
        <taxon>Epsilonproteobacteria</taxon>
        <taxon>Campylobacterales</taxon>
        <taxon>Arcobacteraceae</taxon>
        <taxon>Arcobacter</taxon>
    </lineage>
</organism>
<dbReference type="EMBL" id="CP042652">
    <property type="protein sequence ID" value="QKE28942.1"/>
    <property type="molecule type" value="Genomic_DNA"/>
</dbReference>
<keyword evidence="2" id="KW-1185">Reference proteome</keyword>
<dbReference type="AlphaFoldDB" id="A0A6M8EG14"/>